<feature type="chain" id="PRO_5046504130" description="Esterase-like activity of phytase" evidence="1">
    <location>
        <begin position="27"/>
        <end position="294"/>
    </location>
</feature>
<evidence type="ECO:0000313" key="2">
    <source>
        <dbReference type="EMBL" id="MBV0932102.1"/>
    </source>
</evidence>
<dbReference type="EMBL" id="JAHQZT010000002">
    <property type="protein sequence ID" value="MBV0932102.1"/>
    <property type="molecule type" value="Genomic_DNA"/>
</dbReference>
<evidence type="ECO:0000313" key="3">
    <source>
        <dbReference type="Proteomes" id="UP000755551"/>
    </source>
</evidence>
<evidence type="ECO:0000256" key="1">
    <source>
        <dbReference type="SAM" id="SignalP"/>
    </source>
</evidence>
<reference evidence="2 3" key="1">
    <citation type="submission" date="2021-06" db="EMBL/GenBank/DDBJ databases">
        <title>Bacterium isolated from marine sediment.</title>
        <authorList>
            <person name="Zhu K.-L."/>
            <person name="Du Z.-J."/>
            <person name="Liang Q.-Y."/>
        </authorList>
    </citation>
    <scope>NUCLEOTIDE SEQUENCE [LARGE SCALE GENOMIC DNA]</scope>
    <source>
        <strain evidence="2 3">A346</strain>
    </source>
</reference>
<name>A0ABS6M8J3_9GAMM</name>
<sequence length="294" mass="32322">MRAGVSCARLLAMLLLLVGGCASSPASVPGADLRVQRLGLIDDVVNETSGLAEYGGYVWTHNDSGGGARVYALDPDTASLRATYTLQDALNIDWEELAQDDRHLHVLDCGDNLGYRRWRQVYSVGWQDLDAAGGTSVPSMLTEFRFADARPTQGAYKHDNDCEAAAMVEGRLWIFSKNWIDQATRLYRVSLDGGRHALIAEAEFAVGGQITAADYDPVRAELALLGYIRKRFSSSAFLWRIPVSDGEPQWSDARRQSILSVGQWEAIRWRSNGVLLTRESSLLGSSELGFIPLP</sequence>
<keyword evidence="1" id="KW-0732">Signal</keyword>
<accession>A0ABS6M8J3</accession>
<dbReference type="RefSeq" id="WP_217333529.1">
    <property type="nucleotide sequence ID" value="NZ_JAHQZT010000002.1"/>
</dbReference>
<evidence type="ECO:0008006" key="4">
    <source>
        <dbReference type="Google" id="ProtNLM"/>
    </source>
</evidence>
<gene>
    <name evidence="2" type="ORF">KTN04_01960</name>
</gene>
<dbReference type="PROSITE" id="PS51257">
    <property type="entry name" value="PROKAR_LIPOPROTEIN"/>
    <property type="match status" value="1"/>
</dbReference>
<organism evidence="2 3">
    <name type="scientific">Marinobacterium weihaiense</name>
    <dbReference type="NCBI Taxonomy" id="2851016"/>
    <lineage>
        <taxon>Bacteria</taxon>
        <taxon>Pseudomonadati</taxon>
        <taxon>Pseudomonadota</taxon>
        <taxon>Gammaproteobacteria</taxon>
        <taxon>Oceanospirillales</taxon>
        <taxon>Oceanospirillaceae</taxon>
        <taxon>Marinobacterium</taxon>
    </lineage>
</organism>
<dbReference type="Proteomes" id="UP000755551">
    <property type="component" value="Unassembled WGS sequence"/>
</dbReference>
<keyword evidence="3" id="KW-1185">Reference proteome</keyword>
<proteinExistence type="predicted"/>
<feature type="signal peptide" evidence="1">
    <location>
        <begin position="1"/>
        <end position="26"/>
    </location>
</feature>
<comment type="caution">
    <text evidence="2">The sequence shown here is derived from an EMBL/GenBank/DDBJ whole genome shotgun (WGS) entry which is preliminary data.</text>
</comment>
<protein>
    <recommendedName>
        <fullName evidence="4">Esterase-like activity of phytase</fullName>
    </recommendedName>
</protein>